<dbReference type="GO" id="GO:0061710">
    <property type="term" value="F:L-threonylcarbamoyladenylate synthase"/>
    <property type="evidence" value="ECO:0007669"/>
    <property type="project" value="UniProtKB-EC"/>
</dbReference>
<dbReference type="GO" id="GO:0003725">
    <property type="term" value="F:double-stranded RNA binding"/>
    <property type="evidence" value="ECO:0007669"/>
    <property type="project" value="InterPro"/>
</dbReference>
<accession>Q7V2Y1</accession>
<dbReference type="GO" id="GO:0005524">
    <property type="term" value="F:ATP binding"/>
    <property type="evidence" value="ECO:0007669"/>
    <property type="project" value="UniProtKB-KW"/>
</dbReference>
<dbReference type="GO" id="GO:0006450">
    <property type="term" value="P:regulation of translational fidelity"/>
    <property type="evidence" value="ECO:0007669"/>
    <property type="project" value="TreeGrafter"/>
</dbReference>
<reference evidence="13 14" key="1">
    <citation type="journal article" date="2003" name="Nature">
        <title>Genome divergence in two Prochlorococcus ecotypes reflects oceanic niche differentiation.</title>
        <authorList>
            <person name="Rocap G."/>
            <person name="Larimer F.W."/>
            <person name="Lamerdin J.E."/>
            <person name="Malfatti S."/>
            <person name="Chain P."/>
            <person name="Ahlgren N.A."/>
            <person name="Arellano A."/>
            <person name="Coleman M."/>
            <person name="Hauser L."/>
            <person name="Hess W.R."/>
            <person name="Johnson Z.I."/>
            <person name="Land M.L."/>
            <person name="Lindell D."/>
            <person name="Post A.F."/>
            <person name="Regala W."/>
            <person name="Shah M."/>
            <person name="Shaw S.L."/>
            <person name="Steglich C."/>
            <person name="Sullivan M.B."/>
            <person name="Ting C.S."/>
            <person name="Tolonen A."/>
            <person name="Webb E.A."/>
            <person name="Zinser E.R."/>
            <person name="Chisholm S.W."/>
        </authorList>
    </citation>
    <scope>NUCLEOTIDE SEQUENCE [LARGE SCALE GENOMIC DNA]</scope>
    <source>
        <strain evidence="14">CCMP1986 / NIES-2087 / MED4</strain>
    </source>
</reference>
<evidence type="ECO:0000256" key="1">
    <source>
        <dbReference type="ARBA" id="ARBA00004496"/>
    </source>
</evidence>
<evidence type="ECO:0000256" key="4">
    <source>
        <dbReference type="ARBA" id="ARBA00022490"/>
    </source>
</evidence>
<dbReference type="OrthoDB" id="9814580at2"/>
<dbReference type="GO" id="GO:0005737">
    <property type="term" value="C:cytoplasm"/>
    <property type="evidence" value="ECO:0007669"/>
    <property type="project" value="UniProtKB-SubCell"/>
</dbReference>
<keyword evidence="9" id="KW-0067">ATP-binding</keyword>
<evidence type="ECO:0000256" key="7">
    <source>
        <dbReference type="ARBA" id="ARBA00022695"/>
    </source>
</evidence>
<keyword evidence="6" id="KW-0819">tRNA processing</keyword>
<dbReference type="PANTHER" id="PTHR17490:SF16">
    <property type="entry name" value="THREONYLCARBAMOYL-AMP SYNTHASE"/>
    <property type="match status" value="1"/>
</dbReference>
<evidence type="ECO:0000256" key="2">
    <source>
        <dbReference type="ARBA" id="ARBA00007663"/>
    </source>
</evidence>
<evidence type="ECO:0000259" key="12">
    <source>
        <dbReference type="PROSITE" id="PS51163"/>
    </source>
</evidence>
<dbReference type="InterPro" id="IPR017945">
    <property type="entry name" value="DHBP_synth_RibB-like_a/b_dom"/>
</dbReference>
<dbReference type="AlphaFoldDB" id="Q7V2Y1"/>
<dbReference type="HOGENOM" id="CLU_031397_3_1_3"/>
<comment type="catalytic activity">
    <reaction evidence="11">
        <text>L-threonine + hydrogencarbonate + ATP = L-threonylcarbamoyladenylate + diphosphate + H2O</text>
        <dbReference type="Rhea" id="RHEA:36407"/>
        <dbReference type="ChEBI" id="CHEBI:15377"/>
        <dbReference type="ChEBI" id="CHEBI:17544"/>
        <dbReference type="ChEBI" id="CHEBI:30616"/>
        <dbReference type="ChEBI" id="CHEBI:33019"/>
        <dbReference type="ChEBI" id="CHEBI:57926"/>
        <dbReference type="ChEBI" id="CHEBI:73682"/>
        <dbReference type="EC" id="2.7.7.87"/>
    </reaction>
</comment>
<keyword evidence="5" id="KW-0808">Transferase</keyword>
<protein>
    <recommendedName>
        <fullName evidence="10">L-threonylcarbamoyladenylate synthase</fullName>
        <ecNumber evidence="3">2.7.7.87</ecNumber>
    </recommendedName>
    <alternativeName>
        <fullName evidence="10">L-threonylcarbamoyladenylate synthase</fullName>
    </alternativeName>
</protein>
<dbReference type="RefSeq" id="WP_011131956.1">
    <property type="nucleotide sequence ID" value="NC_005072.1"/>
</dbReference>
<sequence>MNVIDQKLALEKLNSGSPIVFQTDTLPAIGCLPKFSEMIYKIKKRDIKKPLILMGAENFEFDDFVHESALGDFKYIASCYWPGPLTIIIPCSEKRRSFSSTSNFTLGLRIPNSKMAKLLLKESGPLLTSSANLSGLPTATSAKEISVNLPNVNILGPIPWEKCSGKASTIITWVNHGKWKIIREGEVSIPGIKL</sequence>
<keyword evidence="4" id="KW-0963">Cytoplasm</keyword>
<evidence type="ECO:0000313" key="14">
    <source>
        <dbReference type="Proteomes" id="UP000001026"/>
    </source>
</evidence>
<gene>
    <name evidence="13" type="ordered locus">PMM0319</name>
</gene>
<proteinExistence type="inferred from homology"/>
<dbReference type="SUPFAM" id="SSF55821">
    <property type="entry name" value="YrdC/RibB"/>
    <property type="match status" value="1"/>
</dbReference>
<dbReference type="KEGG" id="pmm:PMM0319"/>
<feature type="domain" description="YrdC-like" evidence="12">
    <location>
        <begin position="3"/>
        <end position="187"/>
    </location>
</feature>
<dbReference type="Gene3D" id="3.90.870.10">
    <property type="entry name" value="DHBP synthase"/>
    <property type="match status" value="1"/>
</dbReference>
<evidence type="ECO:0000256" key="5">
    <source>
        <dbReference type="ARBA" id="ARBA00022679"/>
    </source>
</evidence>
<evidence type="ECO:0000256" key="11">
    <source>
        <dbReference type="ARBA" id="ARBA00048366"/>
    </source>
</evidence>
<dbReference type="PANTHER" id="PTHR17490">
    <property type="entry name" value="SUA5"/>
    <property type="match status" value="1"/>
</dbReference>
<dbReference type="InterPro" id="IPR050156">
    <property type="entry name" value="TC-AMP_synthase_SUA5"/>
</dbReference>
<dbReference type="EC" id="2.7.7.87" evidence="3"/>
<dbReference type="STRING" id="59919.PMM0319"/>
<dbReference type="PROSITE" id="PS51163">
    <property type="entry name" value="YRDC"/>
    <property type="match status" value="1"/>
</dbReference>
<organism evidence="13 14">
    <name type="scientific">Prochlorococcus marinus subsp. pastoris (strain CCMP1986 / NIES-2087 / MED4)</name>
    <dbReference type="NCBI Taxonomy" id="59919"/>
    <lineage>
        <taxon>Bacteria</taxon>
        <taxon>Bacillati</taxon>
        <taxon>Cyanobacteriota</taxon>
        <taxon>Cyanophyceae</taxon>
        <taxon>Synechococcales</taxon>
        <taxon>Prochlorococcaceae</taxon>
        <taxon>Prochlorococcus</taxon>
    </lineage>
</organism>
<dbReference type="eggNOG" id="COG0009">
    <property type="taxonomic scope" value="Bacteria"/>
</dbReference>
<evidence type="ECO:0000256" key="10">
    <source>
        <dbReference type="ARBA" id="ARBA00029774"/>
    </source>
</evidence>
<dbReference type="Pfam" id="PF01300">
    <property type="entry name" value="Sua5_yciO_yrdC"/>
    <property type="match status" value="1"/>
</dbReference>
<evidence type="ECO:0000256" key="8">
    <source>
        <dbReference type="ARBA" id="ARBA00022741"/>
    </source>
</evidence>
<name>Q7V2Y1_PROMP</name>
<dbReference type="GO" id="GO:0008033">
    <property type="term" value="P:tRNA processing"/>
    <property type="evidence" value="ECO:0007669"/>
    <property type="project" value="UniProtKB-KW"/>
</dbReference>
<evidence type="ECO:0000256" key="3">
    <source>
        <dbReference type="ARBA" id="ARBA00012584"/>
    </source>
</evidence>
<keyword evidence="7" id="KW-0548">Nucleotidyltransferase</keyword>
<comment type="subcellular location">
    <subcellularLocation>
        <location evidence="1">Cytoplasm</location>
    </subcellularLocation>
</comment>
<evidence type="ECO:0000256" key="6">
    <source>
        <dbReference type="ARBA" id="ARBA00022694"/>
    </source>
</evidence>
<dbReference type="InterPro" id="IPR006070">
    <property type="entry name" value="Sua5-like_dom"/>
</dbReference>
<dbReference type="EMBL" id="BX548174">
    <property type="protein sequence ID" value="CAE18778.1"/>
    <property type="molecule type" value="Genomic_DNA"/>
</dbReference>
<evidence type="ECO:0000313" key="13">
    <source>
        <dbReference type="EMBL" id="CAE18778.1"/>
    </source>
</evidence>
<dbReference type="Proteomes" id="UP000001026">
    <property type="component" value="Chromosome"/>
</dbReference>
<dbReference type="GO" id="GO:0000049">
    <property type="term" value="F:tRNA binding"/>
    <property type="evidence" value="ECO:0007669"/>
    <property type="project" value="TreeGrafter"/>
</dbReference>
<evidence type="ECO:0000256" key="9">
    <source>
        <dbReference type="ARBA" id="ARBA00022840"/>
    </source>
</evidence>
<keyword evidence="8" id="KW-0547">Nucleotide-binding</keyword>
<comment type="similarity">
    <text evidence="2">Belongs to the SUA5 family.</text>
</comment>